<accession>A0AAD6TS42</accession>
<proteinExistence type="predicted"/>
<dbReference type="Proteomes" id="UP001222325">
    <property type="component" value="Unassembled WGS sequence"/>
</dbReference>
<comment type="caution">
    <text evidence="1">The sequence shown here is derived from an EMBL/GenBank/DDBJ whole genome shotgun (WGS) entry which is preliminary data.</text>
</comment>
<evidence type="ECO:0000313" key="2">
    <source>
        <dbReference type="Proteomes" id="UP001222325"/>
    </source>
</evidence>
<reference evidence="1" key="1">
    <citation type="submission" date="2023-03" db="EMBL/GenBank/DDBJ databases">
        <title>Massive genome expansion in bonnet fungi (Mycena s.s.) driven by repeated elements and novel gene families across ecological guilds.</title>
        <authorList>
            <consortium name="Lawrence Berkeley National Laboratory"/>
            <person name="Harder C.B."/>
            <person name="Miyauchi S."/>
            <person name="Viragh M."/>
            <person name="Kuo A."/>
            <person name="Thoen E."/>
            <person name="Andreopoulos B."/>
            <person name="Lu D."/>
            <person name="Skrede I."/>
            <person name="Drula E."/>
            <person name="Henrissat B."/>
            <person name="Morin E."/>
            <person name="Kohler A."/>
            <person name="Barry K."/>
            <person name="LaButti K."/>
            <person name="Morin E."/>
            <person name="Salamov A."/>
            <person name="Lipzen A."/>
            <person name="Mereny Z."/>
            <person name="Hegedus B."/>
            <person name="Baldrian P."/>
            <person name="Stursova M."/>
            <person name="Weitz H."/>
            <person name="Taylor A."/>
            <person name="Grigoriev I.V."/>
            <person name="Nagy L.G."/>
            <person name="Martin F."/>
            <person name="Kauserud H."/>
        </authorList>
    </citation>
    <scope>NUCLEOTIDE SEQUENCE</scope>
    <source>
        <strain evidence="1">CBHHK173m</strain>
    </source>
</reference>
<name>A0AAD6TS42_9AGAR</name>
<organism evidence="1 2">
    <name type="scientific">Mycena belliarum</name>
    <dbReference type="NCBI Taxonomy" id="1033014"/>
    <lineage>
        <taxon>Eukaryota</taxon>
        <taxon>Fungi</taxon>
        <taxon>Dikarya</taxon>
        <taxon>Basidiomycota</taxon>
        <taxon>Agaricomycotina</taxon>
        <taxon>Agaricomycetes</taxon>
        <taxon>Agaricomycetidae</taxon>
        <taxon>Agaricales</taxon>
        <taxon>Marasmiineae</taxon>
        <taxon>Mycenaceae</taxon>
        <taxon>Mycena</taxon>
    </lineage>
</organism>
<keyword evidence="2" id="KW-1185">Reference proteome</keyword>
<dbReference type="EMBL" id="JARJCN010000086">
    <property type="protein sequence ID" value="KAJ7076030.1"/>
    <property type="molecule type" value="Genomic_DNA"/>
</dbReference>
<dbReference type="AlphaFoldDB" id="A0AAD6TS42"/>
<gene>
    <name evidence="1" type="ORF">B0H15DRAFT_865217</name>
</gene>
<evidence type="ECO:0000313" key="1">
    <source>
        <dbReference type="EMBL" id="KAJ7076030.1"/>
    </source>
</evidence>
<protein>
    <submittedName>
        <fullName evidence="1">Uncharacterized protein</fullName>
    </submittedName>
</protein>
<sequence length="191" mass="21114">MKASPPKDDPYPANFSPNFRAAFSVTVLHPMATVFQVLGTGAGLERTILLSSMAGGFELLMSDSVAVVGALEDAYVRTARAAPEGEGLPRQSFRFMETVKIVPGFAFLDVNVKLQGTFTWDAERRVALYETWSDKVVVRKVRRFEEAEGGAATKISETIEGQCPALLQYITQRTAQSSHREHMNSYSELFE</sequence>